<sequence length="127" mass="13540">MLFDIQTHRFTACDTVIIRNQSAVHRVPVGYFEQSANITTLPLKPLRSIGHSTARLFSTSDMRAVLLLATYMVAFACVASAADTTTNSSATTTFSANTTASNTTKGSAPVSMLAATAFASILAYFIH</sequence>
<evidence type="ECO:0000256" key="1">
    <source>
        <dbReference type="SAM" id="Phobius"/>
    </source>
</evidence>
<evidence type="ECO:0000313" key="2">
    <source>
        <dbReference type="EMBL" id="KAK0406142.1"/>
    </source>
</evidence>
<gene>
    <name evidence="2" type="ORF">QR680_018392</name>
</gene>
<keyword evidence="1" id="KW-0472">Membrane</keyword>
<protein>
    <submittedName>
        <fullName evidence="2">Uncharacterized protein</fullName>
    </submittedName>
</protein>
<organism evidence="2 3">
    <name type="scientific">Steinernema hermaphroditum</name>
    <dbReference type="NCBI Taxonomy" id="289476"/>
    <lineage>
        <taxon>Eukaryota</taxon>
        <taxon>Metazoa</taxon>
        <taxon>Ecdysozoa</taxon>
        <taxon>Nematoda</taxon>
        <taxon>Chromadorea</taxon>
        <taxon>Rhabditida</taxon>
        <taxon>Tylenchina</taxon>
        <taxon>Panagrolaimomorpha</taxon>
        <taxon>Strongyloidoidea</taxon>
        <taxon>Steinernematidae</taxon>
        <taxon>Steinernema</taxon>
    </lineage>
</organism>
<dbReference type="Proteomes" id="UP001175271">
    <property type="component" value="Unassembled WGS sequence"/>
</dbReference>
<comment type="caution">
    <text evidence="2">The sequence shown here is derived from an EMBL/GenBank/DDBJ whole genome shotgun (WGS) entry which is preliminary data.</text>
</comment>
<feature type="transmembrane region" description="Helical" evidence="1">
    <location>
        <begin position="64"/>
        <end position="82"/>
    </location>
</feature>
<name>A0AA39LQP1_9BILA</name>
<reference evidence="2" key="1">
    <citation type="submission" date="2023-06" db="EMBL/GenBank/DDBJ databases">
        <title>Genomic analysis of the entomopathogenic nematode Steinernema hermaphroditum.</title>
        <authorList>
            <person name="Schwarz E.M."/>
            <person name="Heppert J.K."/>
            <person name="Baniya A."/>
            <person name="Schwartz H.T."/>
            <person name="Tan C.-H."/>
            <person name="Antoshechkin I."/>
            <person name="Sternberg P.W."/>
            <person name="Goodrich-Blair H."/>
            <person name="Dillman A.R."/>
        </authorList>
    </citation>
    <scope>NUCLEOTIDE SEQUENCE</scope>
    <source>
        <strain evidence="2">PS9179</strain>
        <tissue evidence="2">Whole animal</tissue>
    </source>
</reference>
<keyword evidence="1" id="KW-0812">Transmembrane</keyword>
<dbReference type="AlphaFoldDB" id="A0AA39LQP1"/>
<evidence type="ECO:0000313" key="3">
    <source>
        <dbReference type="Proteomes" id="UP001175271"/>
    </source>
</evidence>
<feature type="transmembrane region" description="Helical" evidence="1">
    <location>
        <begin position="108"/>
        <end position="126"/>
    </location>
</feature>
<proteinExistence type="predicted"/>
<dbReference type="EMBL" id="JAUCMV010000004">
    <property type="protein sequence ID" value="KAK0406142.1"/>
    <property type="molecule type" value="Genomic_DNA"/>
</dbReference>
<keyword evidence="1" id="KW-1133">Transmembrane helix</keyword>
<keyword evidence="3" id="KW-1185">Reference proteome</keyword>
<accession>A0AA39LQP1</accession>